<keyword evidence="7" id="KW-1003">Cell membrane</keyword>
<evidence type="ECO:0000313" key="14">
    <source>
        <dbReference type="EMBL" id="MBC5780136.1"/>
    </source>
</evidence>
<evidence type="ECO:0000256" key="11">
    <source>
        <dbReference type="ARBA" id="ARBA00023136"/>
    </source>
</evidence>
<name>A0ABR7IJE1_9FIRM</name>
<dbReference type="InterPro" id="IPR002528">
    <property type="entry name" value="MATE_fam"/>
</dbReference>
<evidence type="ECO:0000256" key="8">
    <source>
        <dbReference type="ARBA" id="ARBA00022692"/>
    </source>
</evidence>
<comment type="function">
    <text evidence="1">Multidrug efflux pump.</text>
</comment>
<keyword evidence="8 13" id="KW-0812">Transmembrane</keyword>
<sequence>MKKDEEKIMERTKERLSFRKKFIGDKKFYMMVLAVAVPIMIQNGITNFVSLLDNIMIGRIGTEQMSGASIVNQLIFVYNLCIFGGVSGAGIFTAQYFGQKDNEGVRQTFRYKLWMAVILTIGTTLLFLTVGENLISMYLQGDGTAQQIADTLNYGKQYLDIMLLGLPPFMMVQIYSSTLRECGETVLPMKAGVVAICVNLLFNYLLIYGVFFFPRLGVRGAAIATVLSRYVEAAIVISWTHRHTEKNPFAKGLYSTLKVPANLTKKILVKGTPLLFNETLWASAMAMLTQCYSVRGLNVVASLNISNTINNVFNIVFIALGDSVAIIVGQLLGAGNMKKARDTDNKMIAFSVMCCTGVAIVMFIMAPLFPMLYNTNQEARELAKYLIMITAFFMPQNAFLHATYFTLRSGGKTIITFLFDSVFIWCISVPIAFVLSRYTGIHVLVIFACVQLADLIKCVIGFVLVKKGVWLQNIVSS</sequence>
<feature type="transmembrane region" description="Helical" evidence="13">
    <location>
        <begin position="312"/>
        <end position="335"/>
    </location>
</feature>
<keyword evidence="15" id="KW-1185">Reference proteome</keyword>
<evidence type="ECO:0000256" key="1">
    <source>
        <dbReference type="ARBA" id="ARBA00003408"/>
    </source>
</evidence>
<dbReference type="Pfam" id="PF01554">
    <property type="entry name" value="MatE"/>
    <property type="match status" value="2"/>
</dbReference>
<keyword evidence="6" id="KW-0050">Antiport</keyword>
<keyword evidence="11 13" id="KW-0472">Membrane</keyword>
<feature type="transmembrane region" description="Helical" evidence="13">
    <location>
        <begin position="414"/>
        <end position="435"/>
    </location>
</feature>
<evidence type="ECO:0000313" key="15">
    <source>
        <dbReference type="Proteomes" id="UP000649826"/>
    </source>
</evidence>
<feature type="transmembrane region" description="Helical" evidence="13">
    <location>
        <begin position="385"/>
        <end position="407"/>
    </location>
</feature>
<comment type="caution">
    <text evidence="14">The sequence shown here is derived from an EMBL/GenBank/DDBJ whole genome shotgun (WGS) entry which is preliminary data.</text>
</comment>
<keyword evidence="9 13" id="KW-1133">Transmembrane helix</keyword>
<protein>
    <recommendedName>
        <fullName evidence="4">Probable multidrug resistance protein NorM</fullName>
    </recommendedName>
    <alternativeName>
        <fullName evidence="12">Multidrug-efflux transporter</fullName>
    </alternativeName>
</protein>
<evidence type="ECO:0000256" key="3">
    <source>
        <dbReference type="ARBA" id="ARBA00010199"/>
    </source>
</evidence>
<reference evidence="14 15" key="1">
    <citation type="submission" date="2020-08" db="EMBL/GenBank/DDBJ databases">
        <title>Genome public.</title>
        <authorList>
            <person name="Liu C."/>
            <person name="Sun Q."/>
        </authorList>
    </citation>
    <scope>NUCLEOTIDE SEQUENCE [LARGE SCALE GENOMIC DNA]</scope>
    <source>
        <strain evidence="14 15">M29</strain>
    </source>
</reference>
<accession>A0ABR7IJE1</accession>
<feature type="transmembrane region" description="Helical" evidence="13">
    <location>
        <begin position="113"/>
        <end position="131"/>
    </location>
</feature>
<feature type="transmembrane region" description="Helical" evidence="13">
    <location>
        <begin position="28"/>
        <end position="50"/>
    </location>
</feature>
<proteinExistence type="inferred from homology"/>
<evidence type="ECO:0000256" key="10">
    <source>
        <dbReference type="ARBA" id="ARBA00023065"/>
    </source>
</evidence>
<dbReference type="NCBIfam" id="TIGR00797">
    <property type="entry name" value="matE"/>
    <property type="match status" value="1"/>
</dbReference>
<evidence type="ECO:0000256" key="7">
    <source>
        <dbReference type="ARBA" id="ARBA00022475"/>
    </source>
</evidence>
<comment type="similarity">
    <text evidence="3">Belongs to the multi antimicrobial extrusion (MATE) (TC 2.A.66.1) family.</text>
</comment>
<dbReference type="PANTHER" id="PTHR43298:SF2">
    <property type="entry name" value="FMN_FAD EXPORTER YEEO-RELATED"/>
    <property type="match status" value="1"/>
</dbReference>
<evidence type="ECO:0000256" key="2">
    <source>
        <dbReference type="ARBA" id="ARBA00004651"/>
    </source>
</evidence>
<evidence type="ECO:0000256" key="6">
    <source>
        <dbReference type="ARBA" id="ARBA00022449"/>
    </source>
</evidence>
<evidence type="ECO:0000256" key="13">
    <source>
        <dbReference type="SAM" id="Phobius"/>
    </source>
</evidence>
<gene>
    <name evidence="14" type="ORF">H8Z82_10810</name>
</gene>
<dbReference type="PIRSF" id="PIRSF006603">
    <property type="entry name" value="DinF"/>
    <property type="match status" value="1"/>
</dbReference>
<evidence type="ECO:0000256" key="9">
    <source>
        <dbReference type="ARBA" id="ARBA00022989"/>
    </source>
</evidence>
<keyword evidence="5" id="KW-0813">Transport</keyword>
<feature type="transmembrane region" description="Helical" evidence="13">
    <location>
        <begin position="191"/>
        <end position="213"/>
    </location>
</feature>
<dbReference type="PANTHER" id="PTHR43298">
    <property type="entry name" value="MULTIDRUG RESISTANCE PROTEIN NORM-RELATED"/>
    <property type="match status" value="1"/>
</dbReference>
<organism evidence="14 15">
    <name type="scientific">Blautia difficilis</name>
    <dbReference type="NCBI Taxonomy" id="2763027"/>
    <lineage>
        <taxon>Bacteria</taxon>
        <taxon>Bacillati</taxon>
        <taxon>Bacillota</taxon>
        <taxon>Clostridia</taxon>
        <taxon>Lachnospirales</taxon>
        <taxon>Lachnospiraceae</taxon>
        <taxon>Blautia</taxon>
    </lineage>
</organism>
<dbReference type="EMBL" id="JACOQG010000017">
    <property type="protein sequence ID" value="MBC5780136.1"/>
    <property type="molecule type" value="Genomic_DNA"/>
</dbReference>
<evidence type="ECO:0000256" key="5">
    <source>
        <dbReference type="ARBA" id="ARBA00022448"/>
    </source>
</evidence>
<feature type="transmembrane region" description="Helical" evidence="13">
    <location>
        <begin position="70"/>
        <end position="92"/>
    </location>
</feature>
<dbReference type="InterPro" id="IPR050222">
    <property type="entry name" value="MATE_MdtK"/>
</dbReference>
<evidence type="ECO:0000256" key="12">
    <source>
        <dbReference type="ARBA" id="ARBA00031636"/>
    </source>
</evidence>
<dbReference type="Proteomes" id="UP000649826">
    <property type="component" value="Unassembled WGS sequence"/>
</dbReference>
<evidence type="ECO:0000256" key="4">
    <source>
        <dbReference type="ARBA" id="ARBA00020268"/>
    </source>
</evidence>
<feature type="transmembrane region" description="Helical" evidence="13">
    <location>
        <begin position="441"/>
        <end position="465"/>
    </location>
</feature>
<keyword evidence="10" id="KW-0406">Ion transport</keyword>
<dbReference type="InterPro" id="IPR048279">
    <property type="entry name" value="MdtK-like"/>
</dbReference>
<comment type="subcellular location">
    <subcellularLocation>
        <location evidence="2">Cell membrane</location>
        <topology evidence="2">Multi-pass membrane protein</topology>
    </subcellularLocation>
</comment>
<feature type="transmembrane region" description="Helical" evidence="13">
    <location>
        <begin position="347"/>
        <end position="373"/>
    </location>
</feature>